<keyword evidence="2" id="KW-1185">Reference proteome</keyword>
<dbReference type="OrthoDB" id="8958038at2759"/>
<proteinExistence type="predicted"/>
<dbReference type="EMBL" id="CAJVCH010035437">
    <property type="protein sequence ID" value="CAG7716027.1"/>
    <property type="molecule type" value="Genomic_DNA"/>
</dbReference>
<organism evidence="1 2">
    <name type="scientific">Allacma fusca</name>
    <dbReference type="NCBI Taxonomy" id="39272"/>
    <lineage>
        <taxon>Eukaryota</taxon>
        <taxon>Metazoa</taxon>
        <taxon>Ecdysozoa</taxon>
        <taxon>Arthropoda</taxon>
        <taxon>Hexapoda</taxon>
        <taxon>Collembola</taxon>
        <taxon>Symphypleona</taxon>
        <taxon>Sminthuridae</taxon>
        <taxon>Allacma</taxon>
    </lineage>
</organism>
<dbReference type="AlphaFoldDB" id="A0A8J2NRS6"/>
<comment type="caution">
    <text evidence="1">The sequence shown here is derived from an EMBL/GenBank/DDBJ whole genome shotgun (WGS) entry which is preliminary data.</text>
</comment>
<evidence type="ECO:0000313" key="1">
    <source>
        <dbReference type="EMBL" id="CAG7716027.1"/>
    </source>
</evidence>
<sequence>MADLPEMRLTRHTRAFTHTGLDCFDPMSVKVGRRNEKRYGLILTCRSTRAIQVELLDSMNTNSAILDLRMFISLRGQPVCLYSDNGSNFRGTDNELKRAWRKLEMKKIQTEFATVRKSWKFNPLLSPHFGDAWE</sequence>
<name>A0A8J2NRS6_9HEXA</name>
<evidence type="ECO:0008006" key="3">
    <source>
        <dbReference type="Google" id="ProtNLM"/>
    </source>
</evidence>
<dbReference type="PANTHER" id="PTHR47331:SF1">
    <property type="entry name" value="GAG-LIKE PROTEIN"/>
    <property type="match status" value="1"/>
</dbReference>
<dbReference type="Proteomes" id="UP000708208">
    <property type="component" value="Unassembled WGS sequence"/>
</dbReference>
<reference evidence="1" key="1">
    <citation type="submission" date="2021-06" db="EMBL/GenBank/DDBJ databases">
        <authorList>
            <person name="Hodson N. C."/>
            <person name="Mongue J. A."/>
            <person name="Jaron S. K."/>
        </authorList>
    </citation>
    <scope>NUCLEOTIDE SEQUENCE</scope>
</reference>
<protein>
    <recommendedName>
        <fullName evidence="3">Integrase catalytic domain-containing protein</fullName>
    </recommendedName>
</protein>
<dbReference type="PANTHER" id="PTHR47331">
    <property type="entry name" value="PHD-TYPE DOMAIN-CONTAINING PROTEIN"/>
    <property type="match status" value="1"/>
</dbReference>
<evidence type="ECO:0000313" key="2">
    <source>
        <dbReference type="Proteomes" id="UP000708208"/>
    </source>
</evidence>
<gene>
    <name evidence="1" type="ORF">AFUS01_LOCUS5557</name>
</gene>
<accession>A0A8J2NRS6</accession>